<dbReference type="Proteomes" id="UP000297475">
    <property type="component" value="Unassembled WGS sequence"/>
</dbReference>
<dbReference type="GO" id="GO:0004852">
    <property type="term" value="F:uroporphyrinogen-III synthase activity"/>
    <property type="evidence" value="ECO:0007669"/>
    <property type="project" value="UniProtKB-UniRule"/>
</dbReference>
<name>A0A4Z0W7U9_9GAMM</name>
<dbReference type="PANTHER" id="PTHR38042:SF1">
    <property type="entry name" value="UROPORPHYRINOGEN-III SYNTHASE, CHLOROPLASTIC"/>
    <property type="match status" value="1"/>
</dbReference>
<dbReference type="EC" id="4.2.1.75" evidence="3 9"/>
<dbReference type="EMBL" id="SRMF01000002">
    <property type="protein sequence ID" value="TGG94134.1"/>
    <property type="molecule type" value="Genomic_DNA"/>
</dbReference>
<dbReference type="Pfam" id="PF02602">
    <property type="entry name" value="HEM4"/>
    <property type="match status" value="1"/>
</dbReference>
<dbReference type="GO" id="GO:0006782">
    <property type="term" value="P:protoporphyrinogen IX biosynthetic process"/>
    <property type="evidence" value="ECO:0007669"/>
    <property type="project" value="UniProtKB-UniRule"/>
</dbReference>
<comment type="pathway">
    <text evidence="1 9">Porphyrin-containing compound metabolism; protoporphyrin-IX biosynthesis; coproporphyrinogen-III from 5-aminolevulinate: step 3/4.</text>
</comment>
<dbReference type="GO" id="GO:0006780">
    <property type="term" value="P:uroporphyrinogen III biosynthetic process"/>
    <property type="evidence" value="ECO:0007669"/>
    <property type="project" value="UniProtKB-UniRule"/>
</dbReference>
<evidence type="ECO:0000256" key="8">
    <source>
        <dbReference type="ARBA" id="ARBA00048617"/>
    </source>
</evidence>
<reference evidence="11 12" key="1">
    <citation type="submission" date="2019-04" db="EMBL/GenBank/DDBJ databases">
        <title>Natronospirillum operosus gen. nov., sp. nov., a haloalkaliphilic satellite isolated from decaying biomass of laboratory culture of cyanobacterium Geitlerinema sp. and proposal of Natronospirillaceae fam. nov. and Saccharospirillaceae fam. nov.</title>
        <authorList>
            <person name="Kevbrin V."/>
            <person name="Boltyanskaya Y."/>
            <person name="Koziaeva V."/>
            <person name="Grouzdev D.S."/>
            <person name="Park M."/>
            <person name="Cho J."/>
        </authorList>
    </citation>
    <scope>NUCLEOTIDE SEQUENCE [LARGE SCALE GENOMIC DNA]</scope>
    <source>
        <strain evidence="11 12">G-116</strain>
    </source>
</reference>
<evidence type="ECO:0000256" key="6">
    <source>
        <dbReference type="ARBA" id="ARBA00037589"/>
    </source>
</evidence>
<evidence type="ECO:0000313" key="12">
    <source>
        <dbReference type="Proteomes" id="UP000297475"/>
    </source>
</evidence>
<keyword evidence="12" id="KW-1185">Reference proteome</keyword>
<keyword evidence="5 9" id="KW-0627">Porphyrin biosynthesis</keyword>
<organism evidence="11 12">
    <name type="scientific">Natronospirillum operosum</name>
    <dbReference type="NCBI Taxonomy" id="2759953"/>
    <lineage>
        <taxon>Bacteria</taxon>
        <taxon>Pseudomonadati</taxon>
        <taxon>Pseudomonadota</taxon>
        <taxon>Gammaproteobacteria</taxon>
        <taxon>Oceanospirillales</taxon>
        <taxon>Natronospirillaceae</taxon>
        <taxon>Natronospirillum</taxon>
    </lineage>
</organism>
<evidence type="ECO:0000259" key="10">
    <source>
        <dbReference type="Pfam" id="PF02602"/>
    </source>
</evidence>
<evidence type="ECO:0000256" key="1">
    <source>
        <dbReference type="ARBA" id="ARBA00004772"/>
    </source>
</evidence>
<dbReference type="InterPro" id="IPR039793">
    <property type="entry name" value="UROS/Hem4"/>
</dbReference>
<evidence type="ECO:0000256" key="5">
    <source>
        <dbReference type="ARBA" id="ARBA00023244"/>
    </source>
</evidence>
<keyword evidence="4 9" id="KW-0456">Lyase</keyword>
<evidence type="ECO:0000256" key="9">
    <source>
        <dbReference type="RuleBase" id="RU366031"/>
    </source>
</evidence>
<evidence type="ECO:0000256" key="4">
    <source>
        <dbReference type="ARBA" id="ARBA00023239"/>
    </source>
</evidence>
<protein>
    <recommendedName>
        <fullName evidence="7 9">Uroporphyrinogen-III synthase</fullName>
        <ecNumber evidence="3 9">4.2.1.75</ecNumber>
    </recommendedName>
</protein>
<dbReference type="OrthoDB" id="9787650at2"/>
<comment type="catalytic activity">
    <reaction evidence="8 9">
        <text>hydroxymethylbilane = uroporphyrinogen III + H2O</text>
        <dbReference type="Rhea" id="RHEA:18965"/>
        <dbReference type="ChEBI" id="CHEBI:15377"/>
        <dbReference type="ChEBI" id="CHEBI:57308"/>
        <dbReference type="ChEBI" id="CHEBI:57845"/>
        <dbReference type="EC" id="4.2.1.75"/>
    </reaction>
</comment>
<dbReference type="PANTHER" id="PTHR38042">
    <property type="entry name" value="UROPORPHYRINOGEN-III SYNTHASE, CHLOROPLASTIC"/>
    <property type="match status" value="1"/>
</dbReference>
<gene>
    <name evidence="11" type="ORF">E4656_08155</name>
</gene>
<dbReference type="UniPathway" id="UPA00251">
    <property type="reaction ID" value="UER00320"/>
</dbReference>
<evidence type="ECO:0000313" key="11">
    <source>
        <dbReference type="EMBL" id="TGG94134.1"/>
    </source>
</evidence>
<dbReference type="AlphaFoldDB" id="A0A4Z0W7U9"/>
<evidence type="ECO:0000256" key="2">
    <source>
        <dbReference type="ARBA" id="ARBA00008133"/>
    </source>
</evidence>
<dbReference type="InterPro" id="IPR036108">
    <property type="entry name" value="4pyrrol_syn_uPrphyn_synt_sf"/>
</dbReference>
<proteinExistence type="inferred from homology"/>
<feature type="domain" description="Tetrapyrrole biosynthesis uroporphyrinogen III synthase" evidence="10">
    <location>
        <begin position="15"/>
        <end position="239"/>
    </location>
</feature>
<accession>A0A4Z0W7U9</accession>
<dbReference type="SUPFAM" id="SSF69618">
    <property type="entry name" value="HemD-like"/>
    <property type="match status" value="1"/>
</dbReference>
<comment type="function">
    <text evidence="6 9">Catalyzes cyclization of the linear tetrapyrrole, hydroxymethylbilane, to the macrocyclic uroporphyrinogen III.</text>
</comment>
<comment type="similarity">
    <text evidence="2 9">Belongs to the uroporphyrinogen-III synthase family.</text>
</comment>
<evidence type="ECO:0000256" key="7">
    <source>
        <dbReference type="ARBA" id="ARBA00040167"/>
    </source>
</evidence>
<comment type="caution">
    <text evidence="11">The sequence shown here is derived from an EMBL/GenBank/DDBJ whole genome shotgun (WGS) entry which is preliminary data.</text>
</comment>
<dbReference type="CDD" id="cd06578">
    <property type="entry name" value="HemD"/>
    <property type="match status" value="1"/>
</dbReference>
<dbReference type="InterPro" id="IPR003754">
    <property type="entry name" value="4pyrrol_synth_uPrphyn_synth"/>
</dbReference>
<evidence type="ECO:0000256" key="3">
    <source>
        <dbReference type="ARBA" id="ARBA00013109"/>
    </source>
</evidence>
<dbReference type="Gene3D" id="3.40.50.10090">
    <property type="match status" value="2"/>
</dbReference>
<sequence length="251" mass="27730">MNSIVLTKPADQQQRWTAALRAEGWTVHSLPLLTLQDLPESAQMRATWQDLDQFAGVIMISPRAAECTARALDRWWPQPPVGLHWLCSGSGTRRVLAQHWPELSIKAPTRGNRAEDILDLPETREVAEQKWLLVAGEGGRTLLQDTLSERGARVTRLSLYQRQPVRLTSDELQALTTWVSAGAIIQVSSALALQSLTSQVAVVTKHKARLLTSSPRLTALAREQGWEQILQADGASLEATAATLADHRTLK</sequence>